<evidence type="ECO:0000313" key="1">
    <source>
        <dbReference type="EMBL" id="MPM88010.1"/>
    </source>
</evidence>
<sequence>MAQVPLRKQRHAVELHIVDPELEVLLNLEGQRDRTVRFRQDDRNDLVVGVSLVGVEFAKVLRTLAQRLVVQDSPFGHGDLLAQFRRRKFHVPPEVDLLHAGFHPEFERDPNLVSGEVLHLRSHVGEITGLIEPLYIGVERLAPELRAGTQLDVEGDLFVGKPLRPLLVEPDLRHLRRPRSRPAKDEDRQRPAESFCEFHVPELL</sequence>
<comment type="caution">
    <text evidence="1">The sequence shown here is derived from an EMBL/GenBank/DDBJ whole genome shotgun (WGS) entry which is preliminary data.</text>
</comment>
<reference evidence="1" key="1">
    <citation type="submission" date="2019-08" db="EMBL/GenBank/DDBJ databases">
        <authorList>
            <person name="Kucharzyk K."/>
            <person name="Murdoch R.W."/>
            <person name="Higgins S."/>
            <person name="Loffler F."/>
        </authorList>
    </citation>
    <scope>NUCLEOTIDE SEQUENCE</scope>
</reference>
<gene>
    <name evidence="1" type="ORF">SDC9_135111</name>
</gene>
<proteinExistence type="predicted"/>
<accession>A0A645DEV3</accession>
<name>A0A645DEV3_9ZZZZ</name>
<protein>
    <submittedName>
        <fullName evidence="1">Uncharacterized protein</fullName>
    </submittedName>
</protein>
<organism evidence="1">
    <name type="scientific">bioreactor metagenome</name>
    <dbReference type="NCBI Taxonomy" id="1076179"/>
    <lineage>
        <taxon>unclassified sequences</taxon>
        <taxon>metagenomes</taxon>
        <taxon>ecological metagenomes</taxon>
    </lineage>
</organism>
<dbReference type="EMBL" id="VSSQ01035716">
    <property type="protein sequence ID" value="MPM88010.1"/>
    <property type="molecule type" value="Genomic_DNA"/>
</dbReference>
<dbReference type="AlphaFoldDB" id="A0A645DEV3"/>